<reference evidence="1 2" key="1">
    <citation type="submission" date="2020-09" db="EMBL/GenBank/DDBJ databases">
        <title>De no assembly of potato wild relative species, Solanum commersonii.</title>
        <authorList>
            <person name="Cho K."/>
        </authorList>
    </citation>
    <scope>NUCLEOTIDE SEQUENCE [LARGE SCALE GENOMIC DNA]</scope>
    <source>
        <strain evidence="1">LZ3.2</strain>
        <tissue evidence="1">Leaf</tissue>
    </source>
</reference>
<dbReference type="Proteomes" id="UP000824120">
    <property type="component" value="Chromosome 11"/>
</dbReference>
<comment type="caution">
    <text evidence="1">The sequence shown here is derived from an EMBL/GenBank/DDBJ whole genome shotgun (WGS) entry which is preliminary data.</text>
</comment>
<dbReference type="AlphaFoldDB" id="A0A9J5WSK5"/>
<accession>A0A9J5WSK5</accession>
<keyword evidence="2" id="KW-1185">Reference proteome</keyword>
<dbReference type="EMBL" id="JACXVP010000011">
    <property type="protein sequence ID" value="KAG5577934.1"/>
    <property type="molecule type" value="Genomic_DNA"/>
</dbReference>
<proteinExistence type="predicted"/>
<organism evidence="1 2">
    <name type="scientific">Solanum commersonii</name>
    <name type="common">Commerson's wild potato</name>
    <name type="synonym">Commerson's nightshade</name>
    <dbReference type="NCBI Taxonomy" id="4109"/>
    <lineage>
        <taxon>Eukaryota</taxon>
        <taxon>Viridiplantae</taxon>
        <taxon>Streptophyta</taxon>
        <taxon>Embryophyta</taxon>
        <taxon>Tracheophyta</taxon>
        <taxon>Spermatophyta</taxon>
        <taxon>Magnoliopsida</taxon>
        <taxon>eudicotyledons</taxon>
        <taxon>Gunneridae</taxon>
        <taxon>Pentapetalae</taxon>
        <taxon>asterids</taxon>
        <taxon>lamiids</taxon>
        <taxon>Solanales</taxon>
        <taxon>Solanaceae</taxon>
        <taxon>Solanoideae</taxon>
        <taxon>Solaneae</taxon>
        <taxon>Solanum</taxon>
    </lineage>
</organism>
<gene>
    <name evidence="1" type="ORF">H5410_058068</name>
</gene>
<name>A0A9J5WSK5_SOLCO</name>
<protein>
    <submittedName>
        <fullName evidence="1">Uncharacterized protein</fullName>
    </submittedName>
</protein>
<sequence>MSENIVLAVQIWTSTRNPQLSQISYPKNIAIGTKLQPPPRNVMECQKSKVQLYVVTKFEKLVELVFHYISWSSICSSRLSRLKCPFSGSRFRSCILGCYVIRDVDDNLHDVYLYNLCKCIVCLFVQSGFFCAELIQAKLSNCCLAFFFIFITAYREMCTGCGAKSEDIYQQE</sequence>
<evidence type="ECO:0000313" key="2">
    <source>
        <dbReference type="Proteomes" id="UP000824120"/>
    </source>
</evidence>
<evidence type="ECO:0000313" key="1">
    <source>
        <dbReference type="EMBL" id="KAG5577934.1"/>
    </source>
</evidence>